<dbReference type="PANTHER" id="PTHR10801:SF10">
    <property type="entry name" value="FAD BINDING DOMAIN PROTEIN (AFU_ORTHOLOGUE AFUA_6G14300)"/>
    <property type="match status" value="1"/>
</dbReference>
<sequence>MTDDKPADVVPRTFSRARNPWFYLDARAKTEHLAAPSTTATDYIPLAGYLFCYDRGGFWTTFLHTRMLYRAPHASGTASSRFVIQDLALPYDTAGEFVDYTARNLGIWPIWLVSPKAHALAHLSPQHGRDDYYYVCGSHGRQLFPCRRLDLGARPGGQHWPLGWGPSNYDAFVAANRALGDKLAQLGGRKWLYAQTFYSEDQFWGVYAGFRGLYIPA</sequence>
<protein>
    <submittedName>
        <fullName evidence="1">Uncharacterized protein</fullName>
    </submittedName>
</protein>
<dbReference type="InterPro" id="IPR040165">
    <property type="entry name" value="Diminuto-like"/>
</dbReference>
<dbReference type="GO" id="GO:0008202">
    <property type="term" value="P:steroid metabolic process"/>
    <property type="evidence" value="ECO:0007669"/>
    <property type="project" value="TreeGrafter"/>
</dbReference>
<keyword evidence="2" id="KW-1185">Reference proteome</keyword>
<proteinExistence type="predicted"/>
<evidence type="ECO:0000313" key="1">
    <source>
        <dbReference type="EMBL" id="KAF4512938.1"/>
    </source>
</evidence>
<dbReference type="PANTHER" id="PTHR10801">
    <property type="entry name" value="24-DEHYDROCHOLESTEROL REDUCTASE"/>
    <property type="match status" value="1"/>
</dbReference>
<dbReference type="GO" id="GO:0000246">
    <property type="term" value="F:Delta24(24-1) sterol reductase activity"/>
    <property type="evidence" value="ECO:0007669"/>
    <property type="project" value="TreeGrafter"/>
</dbReference>
<dbReference type="GO" id="GO:0016020">
    <property type="term" value="C:membrane"/>
    <property type="evidence" value="ECO:0007669"/>
    <property type="project" value="TreeGrafter"/>
</dbReference>
<dbReference type="GO" id="GO:0005737">
    <property type="term" value="C:cytoplasm"/>
    <property type="evidence" value="ECO:0007669"/>
    <property type="project" value="TreeGrafter"/>
</dbReference>
<reference evidence="1 2" key="1">
    <citation type="journal article" date="2020" name="Genome Biol. Evol.">
        <title>A new high-quality draft genome assembly of the Chinese cordyceps Ophiocordyceps sinensis.</title>
        <authorList>
            <person name="Shu R."/>
            <person name="Zhang J."/>
            <person name="Meng Q."/>
            <person name="Zhang H."/>
            <person name="Zhou G."/>
            <person name="Li M."/>
            <person name="Wu P."/>
            <person name="Zhao Y."/>
            <person name="Chen C."/>
            <person name="Qin Q."/>
        </authorList>
    </citation>
    <scope>NUCLEOTIDE SEQUENCE [LARGE SCALE GENOMIC DNA]</scope>
    <source>
        <strain evidence="1 2">IOZ07</strain>
    </source>
</reference>
<organism evidence="1 2">
    <name type="scientific">Ophiocordyceps sinensis</name>
    <dbReference type="NCBI Taxonomy" id="72228"/>
    <lineage>
        <taxon>Eukaryota</taxon>
        <taxon>Fungi</taxon>
        <taxon>Dikarya</taxon>
        <taxon>Ascomycota</taxon>
        <taxon>Pezizomycotina</taxon>
        <taxon>Sordariomycetes</taxon>
        <taxon>Hypocreomycetidae</taxon>
        <taxon>Hypocreales</taxon>
        <taxon>Ophiocordycipitaceae</taxon>
        <taxon>Ophiocordyceps</taxon>
    </lineage>
</organism>
<accession>A0A8H4PZ71</accession>
<dbReference type="Proteomes" id="UP000557566">
    <property type="component" value="Unassembled WGS sequence"/>
</dbReference>
<gene>
    <name evidence="1" type="ORF">G6O67_000266</name>
</gene>
<comment type="caution">
    <text evidence="1">The sequence shown here is derived from an EMBL/GenBank/DDBJ whole genome shotgun (WGS) entry which is preliminary data.</text>
</comment>
<dbReference type="AlphaFoldDB" id="A0A8H4PZ71"/>
<dbReference type="OrthoDB" id="415825at2759"/>
<dbReference type="EMBL" id="JAAVMX010000001">
    <property type="protein sequence ID" value="KAF4512938.1"/>
    <property type="molecule type" value="Genomic_DNA"/>
</dbReference>
<name>A0A8H4PZ71_9HYPO</name>
<evidence type="ECO:0000313" key="2">
    <source>
        <dbReference type="Proteomes" id="UP000557566"/>
    </source>
</evidence>